<feature type="region of interest" description="Disordered" evidence="5">
    <location>
        <begin position="327"/>
        <end position="348"/>
    </location>
</feature>
<dbReference type="PANTHER" id="PTHR31465">
    <property type="entry name" value="PROTEIN RTA1-RELATED"/>
    <property type="match status" value="1"/>
</dbReference>
<accession>A0ABR0RD98</accession>
<feature type="transmembrane region" description="Helical" evidence="6">
    <location>
        <begin position="83"/>
        <end position="100"/>
    </location>
</feature>
<proteinExistence type="predicted"/>
<feature type="transmembrane region" description="Helical" evidence="6">
    <location>
        <begin position="20"/>
        <end position="39"/>
    </location>
</feature>
<dbReference type="EMBL" id="JAVHJV010000012">
    <property type="protein sequence ID" value="KAK5938606.1"/>
    <property type="molecule type" value="Genomic_DNA"/>
</dbReference>
<keyword evidence="4 6" id="KW-0472">Membrane</keyword>
<dbReference type="Pfam" id="PF04479">
    <property type="entry name" value="RTA1"/>
    <property type="match status" value="1"/>
</dbReference>
<evidence type="ECO:0000256" key="3">
    <source>
        <dbReference type="ARBA" id="ARBA00022989"/>
    </source>
</evidence>
<feature type="transmembrane region" description="Helical" evidence="6">
    <location>
        <begin position="167"/>
        <end position="186"/>
    </location>
</feature>
<comment type="subcellular location">
    <subcellularLocation>
        <location evidence="1">Membrane</location>
        <topology evidence="1">Multi-pass membrane protein</topology>
    </subcellularLocation>
</comment>
<evidence type="ECO:0000256" key="2">
    <source>
        <dbReference type="ARBA" id="ARBA00022692"/>
    </source>
</evidence>
<keyword evidence="2 6" id="KW-0812">Transmembrane</keyword>
<evidence type="ECO:0000256" key="6">
    <source>
        <dbReference type="SAM" id="Phobius"/>
    </source>
</evidence>
<keyword evidence="3 6" id="KW-1133">Transmembrane helix</keyword>
<gene>
    <name evidence="7" type="ORF">PMZ80_008796</name>
</gene>
<organism evidence="7 8">
    <name type="scientific">Knufia obscura</name>
    <dbReference type="NCBI Taxonomy" id="1635080"/>
    <lineage>
        <taxon>Eukaryota</taxon>
        <taxon>Fungi</taxon>
        <taxon>Dikarya</taxon>
        <taxon>Ascomycota</taxon>
        <taxon>Pezizomycotina</taxon>
        <taxon>Eurotiomycetes</taxon>
        <taxon>Chaetothyriomycetidae</taxon>
        <taxon>Chaetothyriales</taxon>
        <taxon>Trichomeriaceae</taxon>
        <taxon>Knufia</taxon>
    </lineage>
</organism>
<evidence type="ECO:0000256" key="4">
    <source>
        <dbReference type="ARBA" id="ARBA00023136"/>
    </source>
</evidence>
<evidence type="ECO:0000313" key="7">
    <source>
        <dbReference type="EMBL" id="KAK5938606.1"/>
    </source>
</evidence>
<feature type="transmembrane region" description="Helical" evidence="6">
    <location>
        <begin position="207"/>
        <end position="226"/>
    </location>
</feature>
<keyword evidence="8" id="KW-1185">Reference proteome</keyword>
<dbReference type="RefSeq" id="XP_064726696.1">
    <property type="nucleotide sequence ID" value="XM_064877194.1"/>
</dbReference>
<protein>
    <submittedName>
        <fullName evidence="7">Uncharacterized protein</fullName>
    </submittedName>
</protein>
<feature type="transmembrane region" description="Helical" evidence="6">
    <location>
        <begin position="238"/>
        <end position="258"/>
    </location>
</feature>
<evidence type="ECO:0000256" key="1">
    <source>
        <dbReference type="ARBA" id="ARBA00004141"/>
    </source>
</evidence>
<dbReference type="InterPro" id="IPR007568">
    <property type="entry name" value="RTA1"/>
</dbReference>
<dbReference type="PANTHER" id="PTHR31465:SF13">
    <property type="entry name" value="RTA1 DOMAIN PROTEIN-RELATED"/>
    <property type="match status" value="1"/>
</dbReference>
<sequence>MSGVAPPQGVTNYFIYNPVHGASIAFAVLFTFSGFGHIWQNNLKYKSYRIGFLLPCTETQRASLIFTAGFILREYGSYHTDKLDIFIASQVLLFVAPPVYNGANYFIFGRALYYLPYLSPIHPGRVWSTFIALDGIADAIAANGAVRAANADATEAARKAGLDLVKVSLFLLLGMFLAFMSLNVQFHYRARKMGVFNYKMKVIMYELYASNILILLRNCFRTAAFFYPWNSVANSREWPVWVFEFVPMLINTYIMNIWPPARYLAADHKVYLAMDGKTEIQGPGMIDKRPFLVTLVDPFDIWGLIKKKDQKNRYWLKDGIGGPLPEVQSSAGEASEAGHQVVAPKTVA</sequence>
<dbReference type="GeneID" id="90002245"/>
<name>A0ABR0RD98_9EURO</name>
<dbReference type="Proteomes" id="UP001334248">
    <property type="component" value="Unassembled WGS sequence"/>
</dbReference>
<evidence type="ECO:0000256" key="5">
    <source>
        <dbReference type="SAM" id="MobiDB-lite"/>
    </source>
</evidence>
<reference evidence="7 8" key="1">
    <citation type="journal article" date="2023" name="Res Sq">
        <title>Genomic and morphological characterization of Knufia obscura isolated from the Mars 2020 spacecraft assembly facility.</title>
        <authorList>
            <person name="Chander A.M."/>
            <person name="Teixeira M.M."/>
            <person name="Singh N.K."/>
            <person name="Williams M.P."/>
            <person name="Parker C.W."/>
            <person name="Leo P."/>
            <person name="Stajich J.E."/>
            <person name="Torok T."/>
            <person name="Tighe S."/>
            <person name="Mason C.E."/>
            <person name="Venkateswaran K."/>
        </authorList>
    </citation>
    <scope>NUCLEOTIDE SEQUENCE [LARGE SCALE GENOMIC DNA]</scope>
    <source>
        <strain evidence="7 8">CCFEE 5817</strain>
    </source>
</reference>
<comment type="caution">
    <text evidence="7">The sequence shown here is derived from an EMBL/GenBank/DDBJ whole genome shotgun (WGS) entry which is preliminary data.</text>
</comment>
<evidence type="ECO:0000313" key="8">
    <source>
        <dbReference type="Proteomes" id="UP001334248"/>
    </source>
</evidence>